<dbReference type="EMBL" id="JEME01002222">
    <property type="protein sequence ID" value="KYG04964.1"/>
    <property type="molecule type" value="Genomic_DNA"/>
</dbReference>
<evidence type="ECO:0000313" key="2">
    <source>
        <dbReference type="EMBL" id="KYG04964.1"/>
    </source>
</evidence>
<accession>A0A150TJW1</accession>
<sequence>MGRPHDLSRAAPERPGQTAMTARPALADLDADAIDRGLSAAAEALEARGDRGSLVDWVWWTLADAHEGSRARGELSAEDAAGNAYAWLAEAAVALVRVMAPPSRGPVLALSLHAVTHAPDEMLRPGTLLELVRAELPGGEVAARRAARIASRRRGKSAVDSLVLASALLPLDEASAWFDQALTRAAALRPDELARTASGAMDGLGSERAKMLYDKIQSRGGAPREWLVALAPQLPDEARAGAIDQARAWATEGTVMLDGKVRRALVACVDAAQCLAWLDEAGADDAVALVERLATLGLRDEGLSAFDRRFSEPLRRMEARLAAYGTGTPSPGAIDHVRGATSGLDAARWAELIKRHAPVLVAYFEEAELVARLARLEDAMGIEARAALAPCVGAPLRRRLLREAVSLQRDAGDTDTLAALVRCARWLEIDEAMALSVLELPVGSLEELLREHGSLWWTAPLLHRAVGDEGLVEVARVIAEALLGYTPPAHGAPGFGPPA</sequence>
<organism evidence="2 3">
    <name type="scientific">Sorangium cellulosum</name>
    <name type="common">Polyangium cellulosum</name>
    <dbReference type="NCBI Taxonomy" id="56"/>
    <lineage>
        <taxon>Bacteria</taxon>
        <taxon>Pseudomonadati</taxon>
        <taxon>Myxococcota</taxon>
        <taxon>Polyangia</taxon>
        <taxon>Polyangiales</taxon>
        <taxon>Polyangiaceae</taxon>
        <taxon>Sorangium</taxon>
    </lineage>
</organism>
<comment type="caution">
    <text evidence="2">The sequence shown here is derived from an EMBL/GenBank/DDBJ whole genome shotgun (WGS) entry which is preliminary data.</text>
</comment>
<dbReference type="AlphaFoldDB" id="A0A150TJW1"/>
<feature type="compositionally biased region" description="Basic and acidic residues" evidence="1">
    <location>
        <begin position="1"/>
        <end position="12"/>
    </location>
</feature>
<gene>
    <name evidence="2" type="ORF">BE21_43680</name>
</gene>
<name>A0A150TJW1_SORCE</name>
<evidence type="ECO:0000256" key="1">
    <source>
        <dbReference type="SAM" id="MobiDB-lite"/>
    </source>
</evidence>
<dbReference type="Proteomes" id="UP000075502">
    <property type="component" value="Unassembled WGS sequence"/>
</dbReference>
<reference evidence="2 3" key="1">
    <citation type="submission" date="2014-02" db="EMBL/GenBank/DDBJ databases">
        <title>The small core and large imbalanced accessory genome model reveals a collaborative survival strategy of Sorangium cellulosum strains in nature.</title>
        <authorList>
            <person name="Han K."/>
            <person name="Peng R."/>
            <person name="Blom J."/>
            <person name="Li Y.-Z."/>
        </authorList>
    </citation>
    <scope>NUCLEOTIDE SEQUENCE [LARGE SCALE GENOMIC DNA]</scope>
    <source>
        <strain evidence="2 3">So0007-03</strain>
    </source>
</reference>
<evidence type="ECO:0000313" key="3">
    <source>
        <dbReference type="Proteomes" id="UP000075502"/>
    </source>
</evidence>
<feature type="region of interest" description="Disordered" evidence="1">
    <location>
        <begin position="1"/>
        <end position="22"/>
    </location>
</feature>
<protein>
    <submittedName>
        <fullName evidence="2">Uncharacterized protein</fullName>
    </submittedName>
</protein>
<proteinExistence type="predicted"/>